<feature type="binding site" evidence="6">
    <location>
        <position position="152"/>
    </location>
    <ligand>
        <name>substrate</name>
    </ligand>
</feature>
<feature type="active site" description="Proton donor" evidence="6">
    <location>
        <position position="197"/>
    </location>
</feature>
<dbReference type="InterPro" id="IPR010049">
    <property type="entry name" value="MTA_SAH_Nsdase"/>
</dbReference>
<sequence>MKIGIIGAMDEEVQILKEKIINREERIIAGSEFYTGTIDDVEVVLLKSGIGKVNAAMATTLLIQLYKPDYVINTGSAGGFHKDLKVGDIVISNELRYHDVDATVFGYEYGQVPGMPAYYLPDSKLVEIAEASAGKLDLNVVTGLITSSDSFMSDVDRVNEVKKLFPNVFAAEMEATAIAQVCSQFKVPFVIIRSLSDIAGSEAKISYDQFLETASINSAKLVLSMLKEID</sequence>
<comment type="pathway">
    <text evidence="1 6">Amino-acid biosynthesis; L-methionine biosynthesis via salvage pathway; S-methyl-5-thio-alpha-D-ribose 1-phosphate from S-methyl-5'-thioadenosine (hydrolase route): step 1/2.</text>
</comment>
<dbReference type="InterPro" id="IPR000845">
    <property type="entry name" value="Nucleoside_phosphorylase_d"/>
</dbReference>
<evidence type="ECO:0000256" key="4">
    <source>
        <dbReference type="ARBA" id="ARBA00023167"/>
    </source>
</evidence>
<proteinExistence type="inferred from homology"/>
<dbReference type="Pfam" id="PF01048">
    <property type="entry name" value="PNP_UDP_1"/>
    <property type="match status" value="1"/>
</dbReference>
<organism evidence="8 9">
    <name type="scientific">Vulcanibacillus modesticaldus</name>
    <dbReference type="NCBI Taxonomy" id="337097"/>
    <lineage>
        <taxon>Bacteria</taxon>
        <taxon>Bacillati</taxon>
        <taxon>Bacillota</taxon>
        <taxon>Bacilli</taxon>
        <taxon>Bacillales</taxon>
        <taxon>Bacillaceae</taxon>
        <taxon>Vulcanibacillus</taxon>
    </lineage>
</organism>
<feature type="binding site" evidence="6">
    <location>
        <position position="78"/>
    </location>
    <ligand>
        <name>substrate</name>
    </ligand>
</feature>
<keyword evidence="3 6" id="KW-0378">Hydrolase</keyword>
<reference evidence="8 9" key="1">
    <citation type="submission" date="2016-09" db="EMBL/GenBank/DDBJ databases">
        <title>Draft genome sequence for the type strain of Vulcanibacillus modesticaldus BR, a strictly anaerobic, moderately thermophilic, and nitrate-reducing bacterium from deep sea-hydrothermal vents of the Mid-Atlantic Ridge.</title>
        <authorList>
            <person name="Abin C.A."/>
            <person name="Hollibaugh J.T."/>
        </authorList>
    </citation>
    <scope>NUCLEOTIDE SEQUENCE [LARGE SCALE GENOMIC DNA]</scope>
    <source>
        <strain evidence="8 9">BR</strain>
    </source>
</reference>
<dbReference type="OrthoDB" id="9792278at2"/>
<dbReference type="GO" id="GO:0019284">
    <property type="term" value="P:L-methionine salvage from S-adenosylmethionine"/>
    <property type="evidence" value="ECO:0007669"/>
    <property type="project" value="TreeGrafter"/>
</dbReference>
<evidence type="ECO:0000259" key="7">
    <source>
        <dbReference type="Pfam" id="PF01048"/>
    </source>
</evidence>
<dbReference type="GO" id="GO:0008782">
    <property type="term" value="F:adenosylhomocysteine nucleosidase activity"/>
    <property type="evidence" value="ECO:0007669"/>
    <property type="project" value="UniProtKB-UniRule"/>
</dbReference>
<dbReference type="GO" id="GO:0005829">
    <property type="term" value="C:cytosol"/>
    <property type="evidence" value="ECO:0007669"/>
    <property type="project" value="TreeGrafter"/>
</dbReference>
<feature type="domain" description="Nucleoside phosphorylase" evidence="7">
    <location>
        <begin position="2"/>
        <end position="226"/>
    </location>
</feature>
<protein>
    <recommendedName>
        <fullName evidence="6">5'-methylthioadenosine/S-adenosylhomocysteine nucleosidase</fullName>
        <shortName evidence="6">MTA/SAH nucleosidase</shortName>
        <shortName evidence="6">MTAN</shortName>
        <ecNumber evidence="6">3.2.2.9</ecNumber>
    </recommendedName>
    <alternativeName>
        <fullName evidence="6">5'-deoxyadenosine nucleosidase</fullName>
        <shortName evidence="6">DOA nucleosidase</shortName>
        <shortName evidence="6">dAdo nucleosidase</shortName>
    </alternativeName>
    <alternativeName>
        <fullName evidence="6">5'-methylthioadenosine nucleosidase</fullName>
        <shortName evidence="6">MTA nucleosidase</shortName>
    </alternativeName>
    <alternativeName>
        <fullName evidence="6">S-adenosylhomocysteine nucleosidase</fullName>
        <shortName evidence="6">AdoHcy nucleosidase</shortName>
        <shortName evidence="6">SAH nucleosidase</shortName>
        <shortName evidence="6">SRH nucleosidase</shortName>
    </alternativeName>
</protein>
<evidence type="ECO:0000313" key="8">
    <source>
        <dbReference type="EMBL" id="OEF99241.1"/>
    </source>
</evidence>
<keyword evidence="4 6" id="KW-0486">Methionine biosynthesis</keyword>
<comment type="catalytic activity">
    <reaction evidence="5">
        <text>5'-deoxyadenosine + H2O = 5-deoxy-D-ribose + adenine</text>
        <dbReference type="Rhea" id="RHEA:29859"/>
        <dbReference type="ChEBI" id="CHEBI:15377"/>
        <dbReference type="ChEBI" id="CHEBI:16708"/>
        <dbReference type="ChEBI" id="CHEBI:17319"/>
        <dbReference type="ChEBI" id="CHEBI:149540"/>
        <dbReference type="EC" id="3.2.2.9"/>
    </reaction>
    <physiologicalReaction direction="left-to-right" evidence="5">
        <dbReference type="Rhea" id="RHEA:29860"/>
    </physiologicalReaction>
</comment>
<dbReference type="InterPro" id="IPR035994">
    <property type="entry name" value="Nucleoside_phosphorylase_sf"/>
</dbReference>
<dbReference type="RefSeq" id="WP_069656878.1">
    <property type="nucleotide sequence ID" value="NZ_MIJF01000027.1"/>
</dbReference>
<dbReference type="EMBL" id="MIJF01000027">
    <property type="protein sequence ID" value="OEF99241.1"/>
    <property type="molecule type" value="Genomic_DNA"/>
</dbReference>
<comment type="catalytic activity">
    <reaction evidence="6">
        <text>S-adenosyl-L-homocysteine + H2O = S-(5-deoxy-D-ribos-5-yl)-L-homocysteine + adenine</text>
        <dbReference type="Rhea" id="RHEA:17805"/>
        <dbReference type="ChEBI" id="CHEBI:15377"/>
        <dbReference type="ChEBI" id="CHEBI:16708"/>
        <dbReference type="ChEBI" id="CHEBI:57856"/>
        <dbReference type="ChEBI" id="CHEBI:58195"/>
        <dbReference type="EC" id="3.2.2.9"/>
    </reaction>
</comment>
<dbReference type="CDD" id="cd09008">
    <property type="entry name" value="MTAN"/>
    <property type="match status" value="1"/>
</dbReference>
<dbReference type="Gene3D" id="3.40.50.1580">
    <property type="entry name" value="Nucleoside phosphorylase domain"/>
    <property type="match status" value="1"/>
</dbReference>
<dbReference type="PANTHER" id="PTHR46832:SF1">
    <property type="entry name" value="5'-METHYLTHIOADENOSINE_S-ADENOSYLHOMOCYSTEINE NUCLEOSIDASE"/>
    <property type="match status" value="1"/>
</dbReference>
<dbReference type="EC" id="3.2.2.9" evidence="6"/>
<comment type="catalytic activity">
    <reaction evidence="6">
        <text>S-methyl-5'-thioadenosine + H2O = 5-(methylsulfanyl)-D-ribose + adenine</text>
        <dbReference type="Rhea" id="RHEA:13617"/>
        <dbReference type="ChEBI" id="CHEBI:15377"/>
        <dbReference type="ChEBI" id="CHEBI:16708"/>
        <dbReference type="ChEBI" id="CHEBI:17509"/>
        <dbReference type="ChEBI" id="CHEBI:78440"/>
        <dbReference type="EC" id="3.2.2.9"/>
    </reaction>
</comment>
<name>A0A1D2YUA2_9BACI</name>
<dbReference type="SUPFAM" id="SSF53167">
    <property type="entry name" value="Purine and uridine phosphorylases"/>
    <property type="match status" value="1"/>
</dbReference>
<evidence type="ECO:0000256" key="6">
    <source>
        <dbReference type="HAMAP-Rule" id="MF_01684"/>
    </source>
</evidence>
<evidence type="ECO:0000256" key="5">
    <source>
        <dbReference type="ARBA" id="ARBA00050313"/>
    </source>
</evidence>
<dbReference type="NCBIfam" id="NF004079">
    <property type="entry name" value="PRK05584.1"/>
    <property type="match status" value="1"/>
</dbReference>
<dbReference type="AlphaFoldDB" id="A0A1D2YUA2"/>
<evidence type="ECO:0000313" key="9">
    <source>
        <dbReference type="Proteomes" id="UP000243739"/>
    </source>
</evidence>
<feature type="active site" description="Proton acceptor" evidence="6">
    <location>
        <position position="12"/>
    </location>
</feature>
<gene>
    <name evidence="6" type="primary">mtnN</name>
    <name evidence="8" type="ORF">BHF71_09400</name>
</gene>
<dbReference type="GO" id="GO:0019509">
    <property type="term" value="P:L-methionine salvage from methylthioadenosine"/>
    <property type="evidence" value="ECO:0007669"/>
    <property type="project" value="UniProtKB-UniRule"/>
</dbReference>
<accession>A0A1D2YUA2</accession>
<evidence type="ECO:0000256" key="1">
    <source>
        <dbReference type="ARBA" id="ARBA00004945"/>
    </source>
</evidence>
<dbReference type="NCBIfam" id="TIGR01704">
    <property type="entry name" value="MTA_SAH-Nsdase"/>
    <property type="match status" value="1"/>
</dbReference>
<dbReference type="STRING" id="337097.BHF71_09400"/>
<dbReference type="GO" id="GO:0009164">
    <property type="term" value="P:nucleoside catabolic process"/>
    <property type="evidence" value="ECO:0007669"/>
    <property type="project" value="InterPro"/>
</dbReference>
<dbReference type="HAMAP" id="MF_01684">
    <property type="entry name" value="Salvage_MtnN"/>
    <property type="match status" value="1"/>
</dbReference>
<keyword evidence="9" id="KW-1185">Reference proteome</keyword>
<comment type="function">
    <text evidence="6">Catalyzes the irreversible cleavage of the glycosidic bond in both 5'-methylthioadenosine (MTA) and S-adenosylhomocysteine (SAH/AdoHcy) to adenine and the corresponding thioribose, 5'-methylthioribose and S-ribosylhomocysteine, respectively. Also cleaves 5'-deoxyadenosine, a toxic by-product of radical S-adenosylmethionine (SAM) enzymes, into 5-deoxyribose and adenine.</text>
</comment>
<dbReference type="FunFam" id="3.40.50.1580:FF:000001">
    <property type="entry name" value="MTA/SAH nucleosidase family protein"/>
    <property type="match status" value="1"/>
</dbReference>
<comment type="caution">
    <text evidence="8">The sequence shown here is derived from an EMBL/GenBank/DDBJ whole genome shotgun (WGS) entry which is preliminary data.</text>
</comment>
<dbReference type="PANTHER" id="PTHR46832">
    <property type="entry name" value="5'-METHYLTHIOADENOSINE/S-ADENOSYLHOMOCYSTEINE NUCLEOSIDASE"/>
    <property type="match status" value="1"/>
</dbReference>
<dbReference type="GO" id="GO:0008930">
    <property type="term" value="F:methylthioadenosine nucleosidase activity"/>
    <property type="evidence" value="ECO:0007669"/>
    <property type="project" value="UniProtKB-UniRule"/>
</dbReference>
<evidence type="ECO:0000256" key="3">
    <source>
        <dbReference type="ARBA" id="ARBA00022801"/>
    </source>
</evidence>
<keyword evidence="2 6" id="KW-0028">Amino-acid biosynthesis</keyword>
<dbReference type="UniPathway" id="UPA00904">
    <property type="reaction ID" value="UER00871"/>
</dbReference>
<comment type="similarity">
    <text evidence="6">Belongs to the PNP/UDP phosphorylase family. MtnN subfamily.</text>
</comment>
<dbReference type="Proteomes" id="UP000243739">
    <property type="component" value="Unassembled WGS sequence"/>
</dbReference>
<evidence type="ECO:0000256" key="2">
    <source>
        <dbReference type="ARBA" id="ARBA00022605"/>
    </source>
</evidence>
<feature type="binding site" evidence="6">
    <location>
        <begin position="173"/>
        <end position="174"/>
    </location>
    <ligand>
        <name>substrate</name>
    </ligand>
</feature>